<organism evidence="2 3">
    <name type="scientific">Cribrihabitans marinus</name>
    <dbReference type="NCBI Taxonomy" id="1227549"/>
    <lineage>
        <taxon>Bacteria</taxon>
        <taxon>Pseudomonadati</taxon>
        <taxon>Pseudomonadota</taxon>
        <taxon>Alphaproteobacteria</taxon>
        <taxon>Rhodobacterales</taxon>
        <taxon>Paracoccaceae</taxon>
        <taxon>Cribrihabitans</taxon>
    </lineage>
</organism>
<dbReference type="OrthoDB" id="7783360at2"/>
<accession>A0A1H6SXX8</accession>
<dbReference type="STRING" id="1227549.SAMN05444007_102135"/>
<sequence>MSWLSSLIGVLFVGHSLFGPTNPQMMSEVLAENGVRVDYQIINGAPLRHNWENGASAQGLNARRALASGAYDAVILTEAIPLANHLRYSDTVGTARKYHALAVENNPQARVYLQETWHDLRSGTGVAIDWDESDHIPWLQRIEQDLSAWQGVVDAVNAERAPGTEPMRLIPAGQAMALLAYEIRDGTVPGLRRIEDVFHDSIHPNDLGFYYLTMVQYAAITGESPAGLPRRLTDQWGQGFDAPSPALAARLQELAWQAVAQFRQATPTPPAQAQKAQATPPEATGPPPTLPDPPPGAALPSEPGPVPRGIGLAKLNDWSVQQPFIDVFKTARRWIGHKPRQYGGATHDDLEAAGYLDADGWPLSIPPELGSIGTLVLTDLPEYDTASAGRYVLTFAGKGIVEVTGRATGVRYGPNRVSFDFTPGPGSVDIRIQRSGPGNAYVRDIAVVKEENQEAHAAGALFNPLWLARLDGFRAVRFMDWMATNDSEQSRWEDRPKPDDYSYYRKGVPVEVMVALLNRAGLDGWFNMPHKADDDYIRRFAEVVRDQLAPDRRAYVEYSNEVWNWQFQQAHWADEQALARWGKKDRWVEYYAARAVEMAEIWTEVFGEEAADRLVRVISTQTGWRGLEEQILNSKLWMAEAQKRKPPAAYFDAYAITGYFGGTLGWEDRREMVTGWLDVSRRAAEAEGAARGLNGAALENFVALHRFDVAVSQARAELRDGAVSGDPTDTLVGNLTDLIAYHAEVADRHGLDLIVYEGGSHVVGTGPLVDDPELTEFYTHLNYTPEMGALYSELLAGWKALGGGLFMAFQDVYRPNRWGSWGHLRHLDDANPRWDALTAFQ</sequence>
<feature type="compositionally biased region" description="Low complexity" evidence="1">
    <location>
        <begin position="264"/>
        <end position="282"/>
    </location>
</feature>
<evidence type="ECO:0000313" key="2">
    <source>
        <dbReference type="EMBL" id="SEI68860.1"/>
    </source>
</evidence>
<reference evidence="2 3" key="1">
    <citation type="submission" date="2016-10" db="EMBL/GenBank/DDBJ databases">
        <authorList>
            <person name="de Groot N.N."/>
        </authorList>
    </citation>
    <scope>NUCLEOTIDE SEQUENCE [LARGE SCALE GENOMIC DNA]</scope>
    <source>
        <strain evidence="2 3">DSM 29340</strain>
    </source>
</reference>
<protein>
    <submittedName>
        <fullName evidence="2">Uncharacterized protein</fullName>
    </submittedName>
</protein>
<dbReference type="InterPro" id="IPR036514">
    <property type="entry name" value="SGNH_hydro_sf"/>
</dbReference>
<dbReference type="EMBL" id="FNYD01000002">
    <property type="protein sequence ID" value="SEI68860.1"/>
    <property type="molecule type" value="Genomic_DNA"/>
</dbReference>
<evidence type="ECO:0000256" key="1">
    <source>
        <dbReference type="SAM" id="MobiDB-lite"/>
    </source>
</evidence>
<gene>
    <name evidence="2" type="ORF">SAMN05444007_102135</name>
</gene>
<evidence type="ECO:0000313" key="3">
    <source>
        <dbReference type="Proteomes" id="UP000199379"/>
    </source>
</evidence>
<keyword evidence="3" id="KW-1185">Reference proteome</keyword>
<dbReference type="Gene3D" id="3.40.50.1110">
    <property type="entry name" value="SGNH hydrolase"/>
    <property type="match status" value="1"/>
</dbReference>
<feature type="region of interest" description="Disordered" evidence="1">
    <location>
        <begin position="264"/>
        <end position="310"/>
    </location>
</feature>
<proteinExistence type="predicted"/>
<name>A0A1H6SXX8_9RHOB</name>
<dbReference type="RefSeq" id="WP_092362466.1">
    <property type="nucleotide sequence ID" value="NZ_BMGV01000002.1"/>
</dbReference>
<dbReference type="AlphaFoldDB" id="A0A1H6SXX8"/>
<dbReference type="Proteomes" id="UP000199379">
    <property type="component" value="Unassembled WGS sequence"/>
</dbReference>
<dbReference type="GO" id="GO:0016788">
    <property type="term" value="F:hydrolase activity, acting on ester bonds"/>
    <property type="evidence" value="ECO:0007669"/>
    <property type="project" value="UniProtKB-ARBA"/>
</dbReference>
<feature type="compositionally biased region" description="Pro residues" evidence="1">
    <location>
        <begin position="283"/>
        <end position="306"/>
    </location>
</feature>